<dbReference type="Pfam" id="PF07693">
    <property type="entry name" value="KAP_NTPase"/>
    <property type="match status" value="1"/>
</dbReference>
<keyword evidence="1" id="KW-0175">Coiled coil</keyword>
<evidence type="ECO:0000313" key="5">
    <source>
        <dbReference type="Proteomes" id="UP000657931"/>
    </source>
</evidence>
<keyword evidence="2" id="KW-1133">Transmembrane helix</keyword>
<proteinExistence type="predicted"/>
<organism evidence="4 5">
    <name type="scientific">Cytobacillus stercorigallinarum</name>
    <dbReference type="NCBI Taxonomy" id="2762240"/>
    <lineage>
        <taxon>Bacteria</taxon>
        <taxon>Bacillati</taxon>
        <taxon>Bacillota</taxon>
        <taxon>Bacilli</taxon>
        <taxon>Bacillales</taxon>
        <taxon>Bacillaceae</taxon>
        <taxon>Cytobacillus</taxon>
    </lineage>
</organism>
<dbReference type="EMBL" id="JACSQT010000023">
    <property type="protein sequence ID" value="MBD7939683.1"/>
    <property type="molecule type" value="Genomic_DNA"/>
</dbReference>
<evidence type="ECO:0000259" key="3">
    <source>
        <dbReference type="Pfam" id="PF07693"/>
    </source>
</evidence>
<evidence type="ECO:0000313" key="4">
    <source>
        <dbReference type="EMBL" id="MBD7939683.1"/>
    </source>
</evidence>
<dbReference type="InterPro" id="IPR018247">
    <property type="entry name" value="EF_Hand_1_Ca_BS"/>
</dbReference>
<keyword evidence="2" id="KW-0472">Membrane</keyword>
<dbReference type="InterPro" id="IPR027417">
    <property type="entry name" value="P-loop_NTPase"/>
</dbReference>
<comment type="caution">
    <text evidence="4">The sequence shown here is derived from an EMBL/GenBank/DDBJ whole genome shotgun (WGS) entry which is preliminary data.</text>
</comment>
<keyword evidence="5" id="KW-1185">Reference proteome</keyword>
<dbReference type="RefSeq" id="WP_191817336.1">
    <property type="nucleotide sequence ID" value="NZ_JACSQT010000023.1"/>
</dbReference>
<dbReference type="SUPFAM" id="SSF52540">
    <property type="entry name" value="P-loop containing nucleoside triphosphate hydrolases"/>
    <property type="match status" value="1"/>
</dbReference>
<sequence>MNKEERVKYLKDKIQELNDRIDQITYDRGENPLDEDIQEDEVHYNELDELGRDLSGFEQELREIEYNEEEEFRREELRNLIHREGYIIRDKESTSDLLSRLEHAQEIGKLLSNKQTLTPLTLGIYGNWGEGKSTFLGLIENELGNINKKIEDDREEEIKYNKTHVVRFDASEYNDQDKIWYSMLSRLFAKYEEEVGSLAKVKYGLYMLKKSFNENKLNYIINFSLLALFLIWIFVYSKDKSILEVITENDVIINILGLVSTFTVATNIVLPIIKKLKFLTKPMSDNLISQLKYPDYKDLLGTREKVKENLEVLIRAWTKRSGDKIVILVDELDRCSEETIVEFFEALQLFLPVESIIHVIAINEETVCFALANNNFHYFDKEFVPNSEKLAFGKNYLEKYITIPYYLPYENSYKQYINHLLSDNSSNDYFRVFTEVEKEILIKIIIDISENQHITPREMKKIINLLLLSKERIININKKKEKGIIVKFEEHLSWFLLKYFYPDTSNQVINYLKKYYRYNKYKKFKEISSNLLYSKGFNENPKAEQVKKLFEYIEELRVDYILISNKISETLIVTKK</sequence>
<feature type="coiled-coil region" evidence="1">
    <location>
        <begin position="7"/>
        <end position="67"/>
    </location>
</feature>
<evidence type="ECO:0000256" key="2">
    <source>
        <dbReference type="SAM" id="Phobius"/>
    </source>
</evidence>
<dbReference type="PROSITE" id="PS00018">
    <property type="entry name" value="EF_HAND_1"/>
    <property type="match status" value="1"/>
</dbReference>
<evidence type="ECO:0000256" key="1">
    <source>
        <dbReference type="SAM" id="Coils"/>
    </source>
</evidence>
<reference evidence="4 5" key="1">
    <citation type="submission" date="2020-08" db="EMBL/GenBank/DDBJ databases">
        <title>A Genomic Blueprint of the Chicken Gut Microbiome.</title>
        <authorList>
            <person name="Gilroy R."/>
            <person name="Ravi A."/>
            <person name="Getino M."/>
            <person name="Pursley I."/>
            <person name="Horton D.L."/>
            <person name="Alikhan N.-F."/>
            <person name="Baker D."/>
            <person name="Gharbi K."/>
            <person name="Hall N."/>
            <person name="Watson M."/>
            <person name="Adriaenssens E.M."/>
            <person name="Foster-Nyarko E."/>
            <person name="Jarju S."/>
            <person name="Secka A."/>
            <person name="Antonio M."/>
            <person name="Oren A."/>
            <person name="Chaudhuri R."/>
            <person name="La Ragione R.M."/>
            <person name="Hildebrand F."/>
            <person name="Pallen M.J."/>
        </authorList>
    </citation>
    <scope>NUCLEOTIDE SEQUENCE [LARGE SCALE GENOMIC DNA]</scope>
    <source>
        <strain evidence="4 5">Sa5YUA1</strain>
    </source>
</reference>
<dbReference type="Proteomes" id="UP000657931">
    <property type="component" value="Unassembled WGS sequence"/>
</dbReference>
<keyword evidence="2" id="KW-0812">Transmembrane</keyword>
<name>A0ABR8QVZ9_9BACI</name>
<protein>
    <recommendedName>
        <fullName evidence="3">KAP NTPase domain-containing protein</fullName>
    </recommendedName>
</protein>
<dbReference type="PANTHER" id="PTHR22674:SF6">
    <property type="entry name" value="NTPASE KAP FAMILY P-LOOP DOMAIN-CONTAINING PROTEIN 1"/>
    <property type="match status" value="1"/>
</dbReference>
<accession>A0ABR8QVZ9</accession>
<gene>
    <name evidence="4" type="ORF">H9655_21810</name>
</gene>
<dbReference type="InterPro" id="IPR011646">
    <property type="entry name" value="KAP_P-loop"/>
</dbReference>
<dbReference type="PANTHER" id="PTHR22674">
    <property type="entry name" value="NTPASE, KAP FAMILY P-LOOP DOMAIN-CONTAINING 1"/>
    <property type="match status" value="1"/>
</dbReference>
<feature type="transmembrane region" description="Helical" evidence="2">
    <location>
        <begin position="251"/>
        <end position="273"/>
    </location>
</feature>
<feature type="domain" description="KAP NTPase" evidence="3">
    <location>
        <begin position="104"/>
        <end position="467"/>
    </location>
</feature>
<dbReference type="InterPro" id="IPR052754">
    <property type="entry name" value="NTPase_KAP_P-loop"/>
</dbReference>
<dbReference type="Gene3D" id="3.40.50.300">
    <property type="entry name" value="P-loop containing nucleotide triphosphate hydrolases"/>
    <property type="match status" value="1"/>
</dbReference>
<feature type="transmembrane region" description="Helical" evidence="2">
    <location>
        <begin position="217"/>
        <end position="236"/>
    </location>
</feature>